<name>A0A4Q1BTQ2_TREME</name>
<dbReference type="Proteomes" id="UP000289152">
    <property type="component" value="Unassembled WGS sequence"/>
</dbReference>
<dbReference type="VEuPathDB" id="FungiDB:TREMEDRAFT_62803"/>
<evidence type="ECO:0000313" key="3">
    <source>
        <dbReference type="Proteomes" id="UP000289152"/>
    </source>
</evidence>
<dbReference type="InParanoid" id="A0A4Q1BTQ2"/>
<dbReference type="Pfam" id="PF12706">
    <property type="entry name" value="Lactamase_B_2"/>
    <property type="match status" value="1"/>
</dbReference>
<sequence>MSTPSLADYSSSTTPTVKAHEKKTIIDLLFIGTGPSGTLPEVPCLSGDSIHDRPSLGGVPATMQDMLDHISCPSCHDAIDTTVPEGWKNKRANTSILLRLEEPDEERSDLLIDCGKTFRSAAEKWFPPNNVTKFDLLITHGHMDAMLGLDDLRQFTDRYQFTLNVYCDKKTYEEIERIFPYLTDTSKAKGSGAVPSLEFRIFEEYVPFKVGGFTIQAVPGQSGSYRLELMAVEHGRSRNETNNTTEPFMTSAFIINDKIIYMPDVSGVPERTMEVFRNTGRGPPVVYHNSEMERGFAESLKNRFSQFGSYLNSVLKSFCSNELVKSIGHEAPLQRQKTVTSSPKLPSTTQSLITIIDAINPFGSHPSHFTLAQALDLHQALESSMTYLVGMNHTRHEDWVNLCQSVLDPAETNDGTRIPEVVLDFRNSLDEKQTEQLKALRGMVNPAFDGEHIRISYDDDKTVGPVVEEIPLDPSFNQLVGRW</sequence>
<organism evidence="2 3">
    <name type="scientific">Tremella mesenterica</name>
    <name type="common">Jelly fungus</name>
    <dbReference type="NCBI Taxonomy" id="5217"/>
    <lineage>
        <taxon>Eukaryota</taxon>
        <taxon>Fungi</taxon>
        <taxon>Dikarya</taxon>
        <taxon>Basidiomycota</taxon>
        <taxon>Agaricomycotina</taxon>
        <taxon>Tremellomycetes</taxon>
        <taxon>Tremellales</taxon>
        <taxon>Tremellaceae</taxon>
        <taxon>Tremella</taxon>
    </lineage>
</organism>
<dbReference type="InterPro" id="IPR001279">
    <property type="entry name" value="Metallo-B-lactamas"/>
</dbReference>
<dbReference type="AlphaFoldDB" id="A0A4Q1BTQ2"/>
<reference evidence="2 3" key="1">
    <citation type="submission" date="2016-06" db="EMBL/GenBank/DDBJ databases">
        <title>Evolution of pathogenesis and genome organization in the Tremellales.</title>
        <authorList>
            <person name="Cuomo C."/>
            <person name="Litvintseva A."/>
            <person name="Heitman J."/>
            <person name="Chen Y."/>
            <person name="Sun S."/>
            <person name="Springer D."/>
            <person name="Dromer F."/>
            <person name="Young S."/>
            <person name="Zeng Q."/>
            <person name="Chapman S."/>
            <person name="Gujja S."/>
            <person name="Saif S."/>
            <person name="Birren B."/>
        </authorList>
    </citation>
    <scope>NUCLEOTIDE SEQUENCE [LARGE SCALE GENOMIC DNA]</scope>
    <source>
        <strain evidence="2 3">ATCC 28783</strain>
    </source>
</reference>
<dbReference type="CDD" id="cd16279">
    <property type="entry name" value="metallo-hydrolase-like_MBL-fold"/>
    <property type="match status" value="1"/>
</dbReference>
<dbReference type="Gene3D" id="3.60.15.10">
    <property type="entry name" value="Ribonuclease Z/Hydroxyacylglutathione hydrolase-like"/>
    <property type="match status" value="1"/>
</dbReference>
<proteinExistence type="predicted"/>
<dbReference type="EMBL" id="SDIL01000009">
    <property type="protein sequence ID" value="RXK41406.1"/>
    <property type="molecule type" value="Genomic_DNA"/>
</dbReference>
<dbReference type="SUPFAM" id="SSF56281">
    <property type="entry name" value="Metallo-hydrolase/oxidoreductase"/>
    <property type="match status" value="1"/>
</dbReference>
<keyword evidence="3" id="KW-1185">Reference proteome</keyword>
<evidence type="ECO:0000259" key="1">
    <source>
        <dbReference type="Pfam" id="PF12706"/>
    </source>
</evidence>
<dbReference type="InterPro" id="IPR036866">
    <property type="entry name" value="RibonucZ/Hydroxyglut_hydro"/>
</dbReference>
<dbReference type="PANTHER" id="PTHR42663:SF6">
    <property type="entry name" value="HYDROLASE C777.06C-RELATED"/>
    <property type="match status" value="1"/>
</dbReference>
<comment type="caution">
    <text evidence="2">The sequence shown here is derived from an EMBL/GenBank/DDBJ whole genome shotgun (WGS) entry which is preliminary data.</text>
</comment>
<dbReference type="STRING" id="5217.A0A4Q1BTQ2"/>
<feature type="domain" description="Metallo-beta-lactamase" evidence="1">
    <location>
        <begin position="110"/>
        <end position="277"/>
    </location>
</feature>
<dbReference type="OrthoDB" id="341300at2759"/>
<accession>A0A4Q1BTQ2</accession>
<dbReference type="FunCoup" id="A0A4Q1BTQ2">
    <property type="interactions" value="3"/>
</dbReference>
<gene>
    <name evidence="2" type="ORF">M231_01311</name>
</gene>
<evidence type="ECO:0000313" key="2">
    <source>
        <dbReference type="EMBL" id="RXK41406.1"/>
    </source>
</evidence>
<dbReference type="PANTHER" id="PTHR42663">
    <property type="entry name" value="HYDROLASE C777.06C-RELATED-RELATED"/>
    <property type="match status" value="1"/>
</dbReference>
<protein>
    <recommendedName>
        <fullName evidence="1">Metallo-beta-lactamase domain-containing protein</fullName>
    </recommendedName>
</protein>